<gene>
    <name evidence="2" type="ORF">BLNAU_24120</name>
</gene>
<accession>A0ABQ9WNC0</accession>
<proteinExistence type="predicted"/>
<dbReference type="Proteomes" id="UP001281761">
    <property type="component" value="Unassembled WGS sequence"/>
</dbReference>
<protein>
    <submittedName>
        <fullName evidence="2">Uncharacterized protein</fullName>
    </submittedName>
</protein>
<reference evidence="2 3" key="1">
    <citation type="journal article" date="2022" name="bioRxiv">
        <title>Genomics of Preaxostyla Flagellates Illuminates Evolutionary Transitions and the Path Towards Mitochondrial Loss.</title>
        <authorList>
            <person name="Novak L.V.F."/>
            <person name="Treitli S.C."/>
            <person name="Pyrih J."/>
            <person name="Halakuc P."/>
            <person name="Pipaliya S.V."/>
            <person name="Vacek V."/>
            <person name="Brzon O."/>
            <person name="Soukal P."/>
            <person name="Eme L."/>
            <person name="Dacks J.B."/>
            <person name="Karnkowska A."/>
            <person name="Elias M."/>
            <person name="Hampl V."/>
        </authorList>
    </citation>
    <scope>NUCLEOTIDE SEQUENCE [LARGE SCALE GENOMIC DNA]</scope>
    <source>
        <strain evidence="2">NAU3</strain>
        <tissue evidence="2">Gut</tissue>
    </source>
</reference>
<feature type="region of interest" description="Disordered" evidence="1">
    <location>
        <begin position="106"/>
        <end position="157"/>
    </location>
</feature>
<evidence type="ECO:0000313" key="3">
    <source>
        <dbReference type="Proteomes" id="UP001281761"/>
    </source>
</evidence>
<dbReference type="EMBL" id="JARBJD010000572">
    <property type="protein sequence ID" value="KAK2940972.1"/>
    <property type="molecule type" value="Genomic_DNA"/>
</dbReference>
<comment type="caution">
    <text evidence="2">The sequence shown here is derived from an EMBL/GenBank/DDBJ whole genome shotgun (WGS) entry which is preliminary data.</text>
</comment>
<feature type="compositionally biased region" description="Polar residues" evidence="1">
    <location>
        <begin position="111"/>
        <end position="122"/>
    </location>
</feature>
<evidence type="ECO:0000256" key="1">
    <source>
        <dbReference type="SAM" id="MobiDB-lite"/>
    </source>
</evidence>
<evidence type="ECO:0000313" key="2">
    <source>
        <dbReference type="EMBL" id="KAK2940972.1"/>
    </source>
</evidence>
<sequence>MTTRRTAHHFQLRVSHKAGSDSTTHSLTESCSLSSLHPSIVQQASPIVLLKIFKVNGAWNRFTIVKRCRSITYCVAHQENARESDGGNRTCDEADCAARLRNVDERKHPTLHQQSVQENKNCGSGDATEENLGKSTKRRDQARSRSEDCASVETSSS</sequence>
<organism evidence="2 3">
    <name type="scientific">Blattamonas nauphoetae</name>
    <dbReference type="NCBI Taxonomy" id="2049346"/>
    <lineage>
        <taxon>Eukaryota</taxon>
        <taxon>Metamonada</taxon>
        <taxon>Preaxostyla</taxon>
        <taxon>Oxymonadida</taxon>
        <taxon>Blattamonas</taxon>
    </lineage>
</organism>
<feature type="compositionally biased region" description="Basic and acidic residues" evidence="1">
    <location>
        <begin position="138"/>
        <end position="148"/>
    </location>
</feature>
<name>A0ABQ9WNC0_9EUKA</name>
<keyword evidence="3" id="KW-1185">Reference proteome</keyword>